<accession>A0A7X0FA99</accession>
<sequence length="101" mass="10404">MQTVLELLGHSPECARLARAGLVTSCNCHLKAADDPAVVVGLAVHFARSALMHGVPLPASVAEQLTKAVEAGDSACRSVAEWLADLGLLVLAPHLSAEAGR</sequence>
<proteinExistence type="predicted"/>
<organism evidence="1 2">
    <name type="scientific">Aminobacter aganoensis</name>
    <dbReference type="NCBI Taxonomy" id="83264"/>
    <lineage>
        <taxon>Bacteria</taxon>
        <taxon>Pseudomonadati</taxon>
        <taxon>Pseudomonadota</taxon>
        <taxon>Alphaproteobacteria</taxon>
        <taxon>Hyphomicrobiales</taxon>
        <taxon>Phyllobacteriaceae</taxon>
        <taxon>Aminobacter</taxon>
    </lineage>
</organism>
<gene>
    <name evidence="1" type="ORF">GGR00_003822</name>
</gene>
<comment type="caution">
    <text evidence="1">The sequence shown here is derived from an EMBL/GenBank/DDBJ whole genome shotgun (WGS) entry which is preliminary data.</text>
</comment>
<name>A0A7X0FA99_9HYPH</name>
<dbReference type="AlphaFoldDB" id="A0A7X0FA99"/>
<protein>
    <submittedName>
        <fullName evidence="1">Uncharacterized protein</fullName>
    </submittedName>
</protein>
<dbReference type="EMBL" id="JACHOU010000011">
    <property type="protein sequence ID" value="MBB6356017.1"/>
    <property type="molecule type" value="Genomic_DNA"/>
</dbReference>
<evidence type="ECO:0000313" key="1">
    <source>
        <dbReference type="EMBL" id="MBB6356017.1"/>
    </source>
</evidence>
<dbReference type="RefSeq" id="WP_184700379.1">
    <property type="nucleotide sequence ID" value="NZ_BAABEG010000001.1"/>
</dbReference>
<dbReference type="Proteomes" id="UP000536262">
    <property type="component" value="Unassembled WGS sequence"/>
</dbReference>
<evidence type="ECO:0000313" key="2">
    <source>
        <dbReference type="Proteomes" id="UP000536262"/>
    </source>
</evidence>
<reference evidence="1 2" key="1">
    <citation type="submission" date="2020-08" db="EMBL/GenBank/DDBJ databases">
        <title>Genomic Encyclopedia of Type Strains, Phase IV (KMG-IV): sequencing the most valuable type-strain genomes for metagenomic binning, comparative biology and taxonomic classification.</title>
        <authorList>
            <person name="Goeker M."/>
        </authorList>
    </citation>
    <scope>NUCLEOTIDE SEQUENCE [LARGE SCALE GENOMIC DNA]</scope>
    <source>
        <strain evidence="1 2">DSM 7051</strain>
    </source>
</reference>
<keyword evidence="2" id="KW-1185">Reference proteome</keyword>